<feature type="transmembrane region" description="Helical" evidence="15">
    <location>
        <begin position="641"/>
        <end position="666"/>
    </location>
</feature>
<dbReference type="PROSITE" id="PS50011">
    <property type="entry name" value="PROTEIN_KINASE_DOM"/>
    <property type="match status" value="1"/>
</dbReference>
<keyword evidence="4" id="KW-0433">Leucine-rich repeat</keyword>
<keyword evidence="10 15" id="KW-1133">Transmembrane helix</keyword>
<dbReference type="InterPro" id="IPR001245">
    <property type="entry name" value="Ser-Thr/Tyr_kinase_cat_dom"/>
</dbReference>
<dbReference type="FunFam" id="3.80.10.10:FF:000275">
    <property type="entry name" value="Leucine-rich repeat receptor-like protein kinase"/>
    <property type="match status" value="1"/>
</dbReference>
<feature type="domain" description="Protein kinase" evidence="17">
    <location>
        <begin position="720"/>
        <end position="1003"/>
    </location>
</feature>
<evidence type="ECO:0000256" key="4">
    <source>
        <dbReference type="ARBA" id="ARBA00022614"/>
    </source>
</evidence>
<dbReference type="Pfam" id="PF07714">
    <property type="entry name" value="PK_Tyr_Ser-Thr"/>
    <property type="match status" value="1"/>
</dbReference>
<dbReference type="PANTHER" id="PTHR48007:SF76">
    <property type="entry name" value="OS03G0145102 PROTEIN"/>
    <property type="match status" value="1"/>
</dbReference>
<comment type="subcellular location">
    <subcellularLocation>
        <location evidence="1">Membrane</location>
        <topology evidence="1">Single-pass type I membrane protein</topology>
    </subcellularLocation>
</comment>
<dbReference type="AlphaFoldDB" id="A0AAP0CXK7"/>
<evidence type="ECO:0000313" key="19">
    <source>
        <dbReference type="Proteomes" id="UP001408789"/>
    </source>
</evidence>
<proteinExistence type="inferred from homology"/>
<dbReference type="GO" id="GO:0006952">
    <property type="term" value="P:defense response"/>
    <property type="evidence" value="ECO:0007669"/>
    <property type="project" value="UniProtKB-ARBA"/>
</dbReference>
<dbReference type="SMART" id="SM00369">
    <property type="entry name" value="LRR_TYP"/>
    <property type="match status" value="9"/>
</dbReference>
<dbReference type="Proteomes" id="UP001408789">
    <property type="component" value="Unassembled WGS sequence"/>
</dbReference>
<dbReference type="InterPro" id="IPR055414">
    <property type="entry name" value="LRR_R13L4/SHOC2-like"/>
</dbReference>
<keyword evidence="7" id="KW-0677">Repeat</keyword>
<evidence type="ECO:0000256" key="14">
    <source>
        <dbReference type="PROSITE-ProRule" id="PRU10141"/>
    </source>
</evidence>
<dbReference type="EMBL" id="JBCNJP010000019">
    <property type="protein sequence ID" value="KAK9062493.1"/>
    <property type="molecule type" value="Genomic_DNA"/>
</dbReference>
<sequence>MGFLHLFTFALIAFLSFTINGDESLDINEEVLGLIVFKSSINDPSSYLSSWNEDDETPCSWKFVTCNPVTSRVTGVSLDGLNLSGKIGKGLEKLQNLKVLSLANNNFTGSINPGISLLSNLEILNLSRNSLSDRIPGSLMNTGSIKFLDLSENFISGPVPEELFGNCLSLRSLSLSTNNLEGPLPSSLSNCTTLNHLNLSSNRFSGNPVFASGIWSLTRIRTLDLSHNSFTGSIPNGVVALHDLKELSLQDNHFSGALPSDLGLCPHLKKLDLSSNLFTETVPESYHALTSLSYLNLANNMLTGEFPQWIESLTRLEYLELSGNGLTGILPESMGGLTSLIYISLSENNLSGNIPSSLVSSSKLSTISLSGNKFNGSIPNGLFELGFDTIDLSRNEFTGSIPPGSSKLFESLQSLDVSGNQLTGNIPAEIGLNSRLRYLNLSWNNFQTRMPPEFGYFQNLTVLDLRNGMFHGSIPNSLCESGGLGILQLDGNSFMGPIPDGIGNCSSLYLLSMSHNNLSGSIPRSISQLKKLKILKLESNQLSGEIPPELGELENLLSVNISYNRLQGRLPSGGIFQSLGATSLQGNLGLCSPLLKGPCKMNVPKPLYLDPFAYPNQNGHHHGTGDDESDHESSSIQHHRFLSVSAIIAILAAVIISIGVVVVVLLNISARRRISFVDNAIESCSSSSRSGLGLSTGKFVWFQSKSNPDSYCVLNPESFLRKGNEIGGGLFGTVYKASMGGDNDDENGDVLAIKNLVVSNMIPYLEDFDREVSVLGKLRHPNLVSLKGYYWTPKLQLLVTDYVPNGSLHSKLHELSPSNPNPPLSWRNRFKILLGTAKGLAYLHHSFRPPIMHYNIKPNNILLDENLNPKISDFGLTRLLSKLDKHVMNNRFQSALGYVAPELACQSLRVNEKCDVYGFGVLILEIVTGRRPIEYGEDNVLILNEQVKIMLEEGDVLECVDVMMGEYPEEEVLPVLKLALVCTSQIPSSRPSMAEVVQILEVIKAPVPSRMESY</sequence>
<dbReference type="FunFam" id="3.80.10.10:FF:000317">
    <property type="entry name" value="Inactive leucine-rich repeat receptor-like protein kinase"/>
    <property type="match status" value="1"/>
</dbReference>
<dbReference type="GO" id="GO:0005524">
    <property type="term" value="F:ATP binding"/>
    <property type="evidence" value="ECO:0007669"/>
    <property type="project" value="UniProtKB-UniRule"/>
</dbReference>
<evidence type="ECO:0000256" key="5">
    <source>
        <dbReference type="ARBA" id="ARBA00022692"/>
    </source>
</evidence>
<evidence type="ECO:0000256" key="15">
    <source>
        <dbReference type="SAM" id="Phobius"/>
    </source>
</evidence>
<evidence type="ECO:0000256" key="1">
    <source>
        <dbReference type="ARBA" id="ARBA00004479"/>
    </source>
</evidence>
<dbReference type="SUPFAM" id="SSF52058">
    <property type="entry name" value="L domain-like"/>
    <property type="match status" value="2"/>
</dbReference>
<evidence type="ECO:0000256" key="3">
    <source>
        <dbReference type="ARBA" id="ARBA00022553"/>
    </source>
</evidence>
<dbReference type="GO" id="GO:0016020">
    <property type="term" value="C:membrane"/>
    <property type="evidence" value="ECO:0007669"/>
    <property type="project" value="UniProtKB-SubCell"/>
</dbReference>
<dbReference type="SUPFAM" id="SSF56112">
    <property type="entry name" value="Protein kinase-like (PK-like)"/>
    <property type="match status" value="1"/>
</dbReference>
<name>A0AAP0CXK7_9ASTR</name>
<dbReference type="PROSITE" id="PS00107">
    <property type="entry name" value="PROTEIN_KINASE_ATP"/>
    <property type="match status" value="1"/>
</dbReference>
<comment type="similarity">
    <text evidence="2">Belongs to the RLP family.</text>
</comment>
<evidence type="ECO:0000256" key="13">
    <source>
        <dbReference type="ARBA" id="ARBA00023180"/>
    </source>
</evidence>
<evidence type="ECO:0000259" key="17">
    <source>
        <dbReference type="PROSITE" id="PS50011"/>
    </source>
</evidence>
<keyword evidence="9 14" id="KW-0067">ATP-binding</keyword>
<dbReference type="FunFam" id="3.80.10.10:FF:002656">
    <property type="entry name" value="Probably inactive leucine-rich repeat receptor-like protein kinase At3g28040"/>
    <property type="match status" value="1"/>
</dbReference>
<keyword evidence="11 15" id="KW-0472">Membrane</keyword>
<keyword evidence="5 15" id="KW-0812">Transmembrane</keyword>
<feature type="binding site" evidence="14">
    <location>
        <position position="754"/>
    </location>
    <ligand>
        <name>ATP</name>
        <dbReference type="ChEBI" id="CHEBI:30616"/>
    </ligand>
</feature>
<dbReference type="PANTHER" id="PTHR48007">
    <property type="entry name" value="LEUCINE-RICH REPEAT RECEPTOR-LIKE PROTEIN KINASE PXC1"/>
    <property type="match status" value="1"/>
</dbReference>
<comment type="caution">
    <text evidence="18">The sequence shown here is derived from an EMBL/GenBank/DDBJ whole genome shotgun (WGS) entry which is preliminary data.</text>
</comment>
<dbReference type="Pfam" id="PF23598">
    <property type="entry name" value="LRR_14"/>
    <property type="match status" value="1"/>
</dbReference>
<gene>
    <name evidence="18" type="ORF">SSX86_019680</name>
</gene>
<dbReference type="Gene3D" id="3.30.200.20">
    <property type="entry name" value="Phosphorylase Kinase, domain 1"/>
    <property type="match status" value="1"/>
</dbReference>
<keyword evidence="6 16" id="KW-0732">Signal</keyword>
<dbReference type="PROSITE" id="PS51450">
    <property type="entry name" value="LRR"/>
    <property type="match status" value="1"/>
</dbReference>
<dbReference type="Pfam" id="PF00560">
    <property type="entry name" value="LRR_1"/>
    <property type="match status" value="5"/>
</dbReference>
<dbReference type="InterPro" id="IPR000719">
    <property type="entry name" value="Prot_kinase_dom"/>
</dbReference>
<evidence type="ECO:0000256" key="16">
    <source>
        <dbReference type="SAM" id="SignalP"/>
    </source>
</evidence>
<evidence type="ECO:0000256" key="10">
    <source>
        <dbReference type="ARBA" id="ARBA00022989"/>
    </source>
</evidence>
<dbReference type="Gene3D" id="3.80.10.10">
    <property type="entry name" value="Ribonuclease Inhibitor"/>
    <property type="match status" value="5"/>
</dbReference>
<reference evidence="18 19" key="1">
    <citation type="submission" date="2024-04" db="EMBL/GenBank/DDBJ databases">
        <title>The reference genome of an endangered Asteraceae, Deinandra increscens subsp. villosa, native to the Central Coast of California.</title>
        <authorList>
            <person name="Guilliams M."/>
            <person name="Hasenstab-Lehman K."/>
            <person name="Meyer R."/>
            <person name="Mcevoy S."/>
        </authorList>
    </citation>
    <scope>NUCLEOTIDE SEQUENCE [LARGE SCALE GENOMIC DNA]</scope>
    <source>
        <tissue evidence="18">Leaf</tissue>
    </source>
</reference>
<keyword evidence="8 14" id="KW-0547">Nucleotide-binding</keyword>
<dbReference type="InterPro" id="IPR032675">
    <property type="entry name" value="LRR_dom_sf"/>
</dbReference>
<dbReference type="Pfam" id="PF13855">
    <property type="entry name" value="LRR_8"/>
    <property type="match status" value="2"/>
</dbReference>
<dbReference type="Gene3D" id="1.10.510.10">
    <property type="entry name" value="Transferase(Phosphotransferase) domain 1"/>
    <property type="match status" value="1"/>
</dbReference>
<dbReference type="CDD" id="cd14066">
    <property type="entry name" value="STKc_IRAK"/>
    <property type="match status" value="1"/>
</dbReference>
<keyword evidence="3" id="KW-0597">Phosphoprotein</keyword>
<evidence type="ECO:0000256" key="8">
    <source>
        <dbReference type="ARBA" id="ARBA00022741"/>
    </source>
</evidence>
<dbReference type="InterPro" id="IPR046959">
    <property type="entry name" value="PRK1-6/SRF4-like"/>
</dbReference>
<evidence type="ECO:0000313" key="18">
    <source>
        <dbReference type="EMBL" id="KAK9062493.1"/>
    </source>
</evidence>
<evidence type="ECO:0000256" key="6">
    <source>
        <dbReference type="ARBA" id="ARBA00022729"/>
    </source>
</evidence>
<dbReference type="InterPro" id="IPR017441">
    <property type="entry name" value="Protein_kinase_ATP_BS"/>
</dbReference>
<dbReference type="InterPro" id="IPR013210">
    <property type="entry name" value="LRR_N_plant-typ"/>
</dbReference>
<organism evidence="18 19">
    <name type="scientific">Deinandra increscens subsp. villosa</name>
    <dbReference type="NCBI Taxonomy" id="3103831"/>
    <lineage>
        <taxon>Eukaryota</taxon>
        <taxon>Viridiplantae</taxon>
        <taxon>Streptophyta</taxon>
        <taxon>Embryophyta</taxon>
        <taxon>Tracheophyta</taxon>
        <taxon>Spermatophyta</taxon>
        <taxon>Magnoliopsida</taxon>
        <taxon>eudicotyledons</taxon>
        <taxon>Gunneridae</taxon>
        <taxon>Pentapetalae</taxon>
        <taxon>asterids</taxon>
        <taxon>campanulids</taxon>
        <taxon>Asterales</taxon>
        <taxon>Asteraceae</taxon>
        <taxon>Asteroideae</taxon>
        <taxon>Heliantheae alliance</taxon>
        <taxon>Madieae</taxon>
        <taxon>Madiinae</taxon>
        <taxon>Deinandra</taxon>
    </lineage>
</organism>
<keyword evidence="13" id="KW-0325">Glycoprotein</keyword>
<evidence type="ECO:0000256" key="12">
    <source>
        <dbReference type="ARBA" id="ARBA00023170"/>
    </source>
</evidence>
<evidence type="ECO:0000256" key="9">
    <source>
        <dbReference type="ARBA" id="ARBA00022840"/>
    </source>
</evidence>
<evidence type="ECO:0000256" key="7">
    <source>
        <dbReference type="ARBA" id="ARBA00022737"/>
    </source>
</evidence>
<dbReference type="InterPro" id="IPR003591">
    <property type="entry name" value="Leu-rich_rpt_typical-subtyp"/>
</dbReference>
<feature type="signal peptide" evidence="16">
    <location>
        <begin position="1"/>
        <end position="21"/>
    </location>
</feature>
<dbReference type="InterPro" id="IPR001611">
    <property type="entry name" value="Leu-rich_rpt"/>
</dbReference>
<dbReference type="GO" id="GO:0004674">
    <property type="term" value="F:protein serine/threonine kinase activity"/>
    <property type="evidence" value="ECO:0007669"/>
    <property type="project" value="UniProtKB-EC"/>
</dbReference>
<evidence type="ECO:0000256" key="2">
    <source>
        <dbReference type="ARBA" id="ARBA00009592"/>
    </source>
</evidence>
<dbReference type="Pfam" id="PF08263">
    <property type="entry name" value="LRRNT_2"/>
    <property type="match status" value="1"/>
</dbReference>
<dbReference type="InterPro" id="IPR011009">
    <property type="entry name" value="Kinase-like_dom_sf"/>
</dbReference>
<keyword evidence="19" id="KW-1185">Reference proteome</keyword>
<evidence type="ECO:0000256" key="11">
    <source>
        <dbReference type="ARBA" id="ARBA00023136"/>
    </source>
</evidence>
<protein>
    <recommendedName>
        <fullName evidence="17">Protein kinase domain-containing protein</fullName>
    </recommendedName>
</protein>
<accession>A0AAP0CXK7</accession>
<dbReference type="GO" id="GO:0051707">
    <property type="term" value="P:response to other organism"/>
    <property type="evidence" value="ECO:0007669"/>
    <property type="project" value="UniProtKB-ARBA"/>
</dbReference>
<dbReference type="FunFam" id="1.10.510.10:FF:000267">
    <property type="entry name" value="probable LRR receptor-like serine/threonine-protein kinase IRK"/>
    <property type="match status" value="1"/>
</dbReference>
<keyword evidence="12" id="KW-0675">Receptor</keyword>
<feature type="chain" id="PRO_5042925650" description="Protein kinase domain-containing protein" evidence="16">
    <location>
        <begin position="22"/>
        <end position="1014"/>
    </location>
</feature>